<name>A0A6L4WVW4_9BACT</name>
<dbReference type="EMBL" id="WFKK01000004">
    <property type="protein sequence ID" value="KAB7890681.1"/>
    <property type="molecule type" value="Genomic_DNA"/>
</dbReference>
<evidence type="ECO:0000259" key="1">
    <source>
        <dbReference type="Pfam" id="PF03358"/>
    </source>
</evidence>
<dbReference type="EMBL" id="WFKJ01000032">
    <property type="protein sequence ID" value="KAB7889708.1"/>
    <property type="molecule type" value="Genomic_DNA"/>
</dbReference>
<feature type="domain" description="NADPH-dependent FMN reductase-like" evidence="1">
    <location>
        <begin position="3"/>
        <end position="141"/>
    </location>
</feature>
<dbReference type="PANTHER" id="PTHR30543">
    <property type="entry name" value="CHROMATE REDUCTASE"/>
    <property type="match status" value="1"/>
</dbReference>
<dbReference type="InterPro" id="IPR050712">
    <property type="entry name" value="NAD(P)H-dep_reductase"/>
</dbReference>
<organism evidence="3 5">
    <name type="scientific">Poseidonibacter ostreae</name>
    <dbReference type="NCBI Taxonomy" id="2654171"/>
    <lineage>
        <taxon>Bacteria</taxon>
        <taxon>Pseudomonadati</taxon>
        <taxon>Campylobacterota</taxon>
        <taxon>Epsilonproteobacteria</taxon>
        <taxon>Campylobacterales</taxon>
        <taxon>Arcobacteraceae</taxon>
        <taxon>Poseidonibacter</taxon>
    </lineage>
</organism>
<evidence type="ECO:0000313" key="2">
    <source>
        <dbReference type="EMBL" id="KAB7889708.1"/>
    </source>
</evidence>
<dbReference type="InterPro" id="IPR029039">
    <property type="entry name" value="Flavoprotein-like_sf"/>
</dbReference>
<dbReference type="PANTHER" id="PTHR30543:SF21">
    <property type="entry name" value="NAD(P)H-DEPENDENT FMN REDUCTASE LOT6"/>
    <property type="match status" value="1"/>
</dbReference>
<dbReference type="Gene3D" id="3.40.50.360">
    <property type="match status" value="1"/>
</dbReference>
<protein>
    <submittedName>
        <fullName evidence="3">NADPH-dependent oxidoreductase</fullName>
    </submittedName>
</protein>
<accession>A0A6L4WVW4</accession>
<dbReference type="Pfam" id="PF03358">
    <property type="entry name" value="FMN_red"/>
    <property type="match status" value="1"/>
</dbReference>
<keyword evidence="4" id="KW-1185">Reference proteome</keyword>
<evidence type="ECO:0000313" key="4">
    <source>
        <dbReference type="Proteomes" id="UP000461010"/>
    </source>
</evidence>
<evidence type="ECO:0000313" key="5">
    <source>
        <dbReference type="Proteomes" id="UP000472839"/>
    </source>
</evidence>
<dbReference type="GO" id="GO:0016491">
    <property type="term" value="F:oxidoreductase activity"/>
    <property type="evidence" value="ECO:0007669"/>
    <property type="project" value="InterPro"/>
</dbReference>
<dbReference type="InterPro" id="IPR005025">
    <property type="entry name" value="FMN_Rdtase-like_dom"/>
</dbReference>
<dbReference type="SUPFAM" id="SSF52218">
    <property type="entry name" value="Flavoproteins"/>
    <property type="match status" value="1"/>
</dbReference>
<sequence>MYLIFVASLNENMKLANTLQGQLKELGKESQIINLVDLDLPMYDSFKEEHDGIPKKIGTLIEDMKNASAYVFVSPEYNFSLPPVLVNTVAWISRVGDDFREVFTLKPIQLATHSGGGGSDVSNAMRSQFSKLGSLVMPREIITTYQTPLREDSSKRILEQFVQVAK</sequence>
<dbReference type="AlphaFoldDB" id="A0A6L4WVW4"/>
<gene>
    <name evidence="2" type="ORF">GBG18_10425</name>
    <name evidence="3" type="ORF">GBG19_02780</name>
</gene>
<proteinExistence type="predicted"/>
<reference evidence="4 5" key="1">
    <citation type="submission" date="2019-10" db="EMBL/GenBank/DDBJ databases">
        <title>Poseidonibacter ostreae sp. nov., isolated from the gut of the Ostrea denselamellosa.</title>
        <authorList>
            <person name="Choi A."/>
        </authorList>
    </citation>
    <scope>NUCLEOTIDE SEQUENCE [LARGE SCALE GENOMIC DNA]</scope>
    <source>
        <strain evidence="3 5">SJOD-M-33</strain>
        <strain evidence="2 4">SJOD-M-5</strain>
    </source>
</reference>
<dbReference type="GO" id="GO:0005829">
    <property type="term" value="C:cytosol"/>
    <property type="evidence" value="ECO:0007669"/>
    <property type="project" value="TreeGrafter"/>
</dbReference>
<dbReference type="GO" id="GO:0010181">
    <property type="term" value="F:FMN binding"/>
    <property type="evidence" value="ECO:0007669"/>
    <property type="project" value="TreeGrafter"/>
</dbReference>
<evidence type="ECO:0000313" key="3">
    <source>
        <dbReference type="EMBL" id="KAB7890681.1"/>
    </source>
</evidence>
<dbReference type="Proteomes" id="UP000472839">
    <property type="component" value="Unassembled WGS sequence"/>
</dbReference>
<dbReference type="Proteomes" id="UP000461010">
    <property type="component" value="Unassembled WGS sequence"/>
</dbReference>
<dbReference type="RefSeq" id="WP_152190873.1">
    <property type="nucleotide sequence ID" value="NZ_WFKJ01000032.1"/>
</dbReference>
<comment type="caution">
    <text evidence="3">The sequence shown here is derived from an EMBL/GenBank/DDBJ whole genome shotgun (WGS) entry which is preliminary data.</text>
</comment>